<feature type="transmembrane region" description="Helical" evidence="1">
    <location>
        <begin position="85"/>
        <end position="103"/>
    </location>
</feature>
<reference evidence="2" key="1">
    <citation type="submission" date="2013-12" db="EMBL/GenBank/DDBJ databases">
        <authorList>
            <person name="Omoto C.K."/>
            <person name="Sibley D."/>
            <person name="Venepally P."/>
            <person name="Hadjithomas M."/>
            <person name="Karamycheva S."/>
            <person name="Brunk B."/>
            <person name="Roos D."/>
            <person name="Caler E."/>
            <person name="Lorenzi H."/>
        </authorList>
    </citation>
    <scope>NUCLEOTIDE SEQUENCE</scope>
</reference>
<sequence length="174" mass="19165">MSGNKTSVLCCLPLGIGTFVISLVMILCMLADATTKIEDIWEDRKDQTTMSWLSFGMSLFPFLCCLAGFFGTLISSAGLLKMGAFIVYPSIISIMGSCLIMWLKINGMDGDLVQQYDGSGNLIDIQDDRLPNEKWIAAGIVTAVDIVVLLLLCYIGDIFLSSHKRIKRGQSIWH</sequence>
<feature type="transmembrane region" description="Helical" evidence="1">
    <location>
        <begin position="7"/>
        <end position="32"/>
    </location>
</feature>
<dbReference type="RefSeq" id="XP_011129418.1">
    <property type="nucleotide sequence ID" value="XM_011131116.1"/>
</dbReference>
<name>A0A023BAA8_GRENI</name>
<feature type="transmembrane region" description="Helical" evidence="1">
    <location>
        <begin position="52"/>
        <end position="73"/>
    </location>
</feature>
<dbReference type="Proteomes" id="UP000019763">
    <property type="component" value="Unassembled WGS sequence"/>
</dbReference>
<dbReference type="GeneID" id="22911540"/>
<feature type="transmembrane region" description="Helical" evidence="1">
    <location>
        <begin position="135"/>
        <end position="160"/>
    </location>
</feature>
<dbReference type="VEuPathDB" id="CryptoDB:GNI_039980"/>
<dbReference type="AlphaFoldDB" id="A0A023BAA8"/>
<keyword evidence="1" id="KW-0472">Membrane</keyword>
<evidence type="ECO:0000256" key="1">
    <source>
        <dbReference type="SAM" id="Phobius"/>
    </source>
</evidence>
<keyword evidence="3" id="KW-1185">Reference proteome</keyword>
<organism evidence="2 3">
    <name type="scientific">Gregarina niphandrodes</name>
    <name type="common">Septate eugregarine</name>
    <dbReference type="NCBI Taxonomy" id="110365"/>
    <lineage>
        <taxon>Eukaryota</taxon>
        <taxon>Sar</taxon>
        <taxon>Alveolata</taxon>
        <taxon>Apicomplexa</taxon>
        <taxon>Conoidasida</taxon>
        <taxon>Gregarinasina</taxon>
        <taxon>Eugregarinorida</taxon>
        <taxon>Gregarinidae</taxon>
        <taxon>Gregarina</taxon>
    </lineage>
</organism>
<gene>
    <name evidence="2" type="ORF">GNI_039980</name>
</gene>
<evidence type="ECO:0000313" key="2">
    <source>
        <dbReference type="EMBL" id="EZG78198.1"/>
    </source>
</evidence>
<keyword evidence="1" id="KW-1133">Transmembrane helix</keyword>
<keyword evidence="1 2" id="KW-0812">Transmembrane</keyword>
<dbReference type="EMBL" id="AFNH02000306">
    <property type="protein sequence ID" value="EZG78198.1"/>
    <property type="molecule type" value="Genomic_DNA"/>
</dbReference>
<protein>
    <submittedName>
        <fullName evidence="2">Transmembrane protein</fullName>
    </submittedName>
</protein>
<accession>A0A023BAA8</accession>
<proteinExistence type="predicted"/>
<evidence type="ECO:0000313" key="3">
    <source>
        <dbReference type="Proteomes" id="UP000019763"/>
    </source>
</evidence>
<comment type="caution">
    <text evidence="2">The sequence shown here is derived from an EMBL/GenBank/DDBJ whole genome shotgun (WGS) entry which is preliminary data.</text>
</comment>